<proteinExistence type="inferred from homology"/>
<comment type="caution">
    <text evidence="7">The sequence shown here is derived from an EMBL/GenBank/DDBJ whole genome shotgun (WGS) entry which is preliminary data.</text>
</comment>
<evidence type="ECO:0000313" key="7">
    <source>
        <dbReference type="EMBL" id="MSS58662.1"/>
    </source>
</evidence>
<evidence type="ECO:0000256" key="1">
    <source>
        <dbReference type="ARBA" id="ARBA00022490"/>
    </source>
</evidence>
<feature type="binding site" evidence="6">
    <location>
        <begin position="98"/>
        <end position="100"/>
    </location>
    <ligand>
        <name>S-adenosyl-L-methionine</name>
        <dbReference type="ChEBI" id="CHEBI:59789"/>
    </ligand>
</feature>
<organism evidence="7 8">
    <name type="scientific">Stecheria intestinalis</name>
    <dbReference type="NCBI Taxonomy" id="2606630"/>
    <lineage>
        <taxon>Bacteria</taxon>
        <taxon>Bacillati</taxon>
        <taxon>Bacillota</taxon>
        <taxon>Erysipelotrichia</taxon>
        <taxon>Erysipelotrichales</taxon>
        <taxon>Erysipelotrichaceae</taxon>
        <taxon>Stecheria</taxon>
    </lineage>
</organism>
<dbReference type="EMBL" id="VUMN01000014">
    <property type="protein sequence ID" value="MSS58662.1"/>
    <property type="molecule type" value="Genomic_DNA"/>
</dbReference>
<dbReference type="GO" id="GO:0005829">
    <property type="term" value="C:cytosol"/>
    <property type="evidence" value="ECO:0007669"/>
    <property type="project" value="TreeGrafter"/>
</dbReference>
<feature type="binding site" evidence="6">
    <location>
        <position position="80"/>
    </location>
    <ligand>
        <name>S-adenosyl-L-methionine</name>
        <dbReference type="ChEBI" id="CHEBI:59789"/>
    </ligand>
</feature>
<dbReference type="HAMAP" id="MF_00074">
    <property type="entry name" value="16SrRNA_methyltr_G"/>
    <property type="match status" value="1"/>
</dbReference>
<dbReference type="Pfam" id="PF02527">
    <property type="entry name" value="GidB"/>
    <property type="match status" value="1"/>
</dbReference>
<dbReference type="InterPro" id="IPR003682">
    <property type="entry name" value="rRNA_ssu_MeTfrase_G"/>
</dbReference>
<name>A0A7X2NSC0_9FIRM</name>
<sequence>MTLEELRQKAGELGISLTDEMLSQLSQDAVLLREWNEKMNLTAITEPEEVYQKHFLDSLIPLGEAEIHGTVCDVGSGAGFPGIIWAIARPDLKLVLLEPTGKRVAFLNEVISQLKLQNVIAVNERAEDYAKQHRESFDAVTARAVAPLPVLAELCIPLLKKNGLFIAMKGSRGREEAAEARHAVSVLGAENEKMVDTSLESGDLRTNLIYRKVKSTPAEYPRPYARIHKKPL</sequence>
<dbReference type="FunFam" id="3.40.50.150:FF:000041">
    <property type="entry name" value="Ribosomal RNA small subunit methyltransferase G"/>
    <property type="match status" value="1"/>
</dbReference>
<evidence type="ECO:0000256" key="6">
    <source>
        <dbReference type="HAMAP-Rule" id="MF_00074"/>
    </source>
</evidence>
<dbReference type="NCBIfam" id="TIGR00138">
    <property type="entry name" value="rsmG_gidB"/>
    <property type="match status" value="1"/>
</dbReference>
<evidence type="ECO:0000256" key="2">
    <source>
        <dbReference type="ARBA" id="ARBA00022552"/>
    </source>
</evidence>
<keyword evidence="2 6" id="KW-0698">rRNA processing</keyword>
<keyword evidence="5 6" id="KW-0949">S-adenosyl-L-methionine</keyword>
<keyword evidence="4 6" id="KW-0808">Transferase</keyword>
<dbReference type="GO" id="GO:0070043">
    <property type="term" value="F:rRNA (guanine-N7-)-methyltransferase activity"/>
    <property type="evidence" value="ECO:0007669"/>
    <property type="project" value="UniProtKB-UniRule"/>
</dbReference>
<dbReference type="InterPro" id="IPR029063">
    <property type="entry name" value="SAM-dependent_MTases_sf"/>
</dbReference>
<feature type="binding site" evidence="6">
    <location>
        <begin position="126"/>
        <end position="127"/>
    </location>
    <ligand>
        <name>S-adenosyl-L-methionine</name>
        <dbReference type="ChEBI" id="CHEBI:59789"/>
    </ligand>
</feature>
<feature type="binding site" evidence="6">
    <location>
        <position position="75"/>
    </location>
    <ligand>
        <name>S-adenosyl-L-methionine</name>
        <dbReference type="ChEBI" id="CHEBI:59789"/>
    </ligand>
</feature>
<dbReference type="Gene3D" id="3.40.50.150">
    <property type="entry name" value="Vaccinia Virus protein VP39"/>
    <property type="match status" value="1"/>
</dbReference>
<protein>
    <recommendedName>
        <fullName evidence="6">Ribosomal RNA small subunit methyltransferase G</fullName>
        <ecNumber evidence="6">2.1.1.-</ecNumber>
    </recommendedName>
    <alternativeName>
        <fullName evidence="6">16S rRNA 7-methylguanosine methyltransferase</fullName>
        <shortName evidence="6">16S rRNA m7G methyltransferase</shortName>
    </alternativeName>
</protein>
<dbReference type="AlphaFoldDB" id="A0A7X2NSC0"/>
<evidence type="ECO:0000256" key="4">
    <source>
        <dbReference type="ARBA" id="ARBA00022679"/>
    </source>
</evidence>
<dbReference type="Proteomes" id="UP000461880">
    <property type="component" value="Unassembled WGS sequence"/>
</dbReference>
<evidence type="ECO:0000256" key="5">
    <source>
        <dbReference type="ARBA" id="ARBA00022691"/>
    </source>
</evidence>
<accession>A0A7X2NSC0</accession>
<dbReference type="EC" id="2.1.1.-" evidence="6"/>
<comment type="similarity">
    <text evidence="6">Belongs to the methyltransferase superfamily. RNA methyltransferase RsmG family.</text>
</comment>
<gene>
    <name evidence="6 7" type="primary">rsmG</name>
    <name evidence="7" type="ORF">FYJ51_07055</name>
</gene>
<dbReference type="PANTHER" id="PTHR31760">
    <property type="entry name" value="S-ADENOSYL-L-METHIONINE-DEPENDENT METHYLTRANSFERASES SUPERFAMILY PROTEIN"/>
    <property type="match status" value="1"/>
</dbReference>
<evidence type="ECO:0000313" key="8">
    <source>
        <dbReference type="Proteomes" id="UP000461880"/>
    </source>
</evidence>
<reference evidence="7 8" key="1">
    <citation type="submission" date="2019-08" db="EMBL/GenBank/DDBJ databases">
        <title>In-depth cultivation of the pig gut microbiome towards novel bacterial diversity and tailored functional studies.</title>
        <authorList>
            <person name="Wylensek D."/>
            <person name="Hitch T.C.A."/>
            <person name="Clavel T."/>
        </authorList>
    </citation>
    <scope>NUCLEOTIDE SEQUENCE [LARGE SCALE GENOMIC DNA]</scope>
    <source>
        <strain evidence="7 8">Oil+RF-744-GAM-WT-6</strain>
    </source>
</reference>
<dbReference type="RefSeq" id="WP_154504506.1">
    <property type="nucleotide sequence ID" value="NZ_VUMN01000014.1"/>
</dbReference>
<comment type="subcellular location">
    <subcellularLocation>
        <location evidence="6">Cytoplasm</location>
    </subcellularLocation>
</comment>
<dbReference type="PANTHER" id="PTHR31760:SF0">
    <property type="entry name" value="S-ADENOSYL-L-METHIONINE-DEPENDENT METHYLTRANSFERASES SUPERFAMILY PROTEIN"/>
    <property type="match status" value="1"/>
</dbReference>
<feature type="binding site" evidence="6">
    <location>
        <position position="143"/>
    </location>
    <ligand>
        <name>S-adenosyl-L-methionine</name>
        <dbReference type="ChEBI" id="CHEBI:59789"/>
    </ligand>
</feature>
<keyword evidence="3 6" id="KW-0489">Methyltransferase</keyword>
<dbReference type="SUPFAM" id="SSF53335">
    <property type="entry name" value="S-adenosyl-L-methionine-dependent methyltransferases"/>
    <property type="match status" value="1"/>
</dbReference>
<evidence type="ECO:0000256" key="3">
    <source>
        <dbReference type="ARBA" id="ARBA00022603"/>
    </source>
</evidence>
<dbReference type="PIRSF" id="PIRSF003078">
    <property type="entry name" value="GidB"/>
    <property type="match status" value="1"/>
</dbReference>
<comment type="function">
    <text evidence="6">Specifically methylates the N7 position of a guanine in 16S rRNA.</text>
</comment>
<keyword evidence="1 6" id="KW-0963">Cytoplasm</keyword>
<dbReference type="CDD" id="cd02440">
    <property type="entry name" value="AdoMet_MTases"/>
    <property type="match status" value="1"/>
</dbReference>
<keyword evidence="8" id="KW-1185">Reference proteome</keyword>